<dbReference type="SUPFAM" id="SSF55874">
    <property type="entry name" value="ATPase domain of HSP90 chaperone/DNA topoisomerase II/histidine kinase"/>
    <property type="match status" value="1"/>
</dbReference>
<evidence type="ECO:0000256" key="2">
    <source>
        <dbReference type="ARBA" id="ARBA00004370"/>
    </source>
</evidence>
<dbReference type="GO" id="GO:0005524">
    <property type="term" value="F:ATP binding"/>
    <property type="evidence" value="ECO:0007669"/>
    <property type="project" value="UniProtKB-KW"/>
</dbReference>
<feature type="transmembrane region" description="Helical" evidence="10">
    <location>
        <begin position="12"/>
        <end position="35"/>
    </location>
</feature>
<dbReference type="PANTHER" id="PTHR45453:SF1">
    <property type="entry name" value="PHOSPHATE REGULON SENSOR PROTEIN PHOR"/>
    <property type="match status" value="1"/>
</dbReference>
<dbReference type="SMART" id="SM00387">
    <property type="entry name" value="HATPase_c"/>
    <property type="match status" value="1"/>
</dbReference>
<evidence type="ECO:0000259" key="11">
    <source>
        <dbReference type="PROSITE" id="PS50109"/>
    </source>
</evidence>
<evidence type="ECO:0000256" key="1">
    <source>
        <dbReference type="ARBA" id="ARBA00000085"/>
    </source>
</evidence>
<dbReference type="CDD" id="cd00082">
    <property type="entry name" value="HisKA"/>
    <property type="match status" value="1"/>
</dbReference>
<evidence type="ECO:0000256" key="10">
    <source>
        <dbReference type="SAM" id="Phobius"/>
    </source>
</evidence>
<evidence type="ECO:0000256" key="9">
    <source>
        <dbReference type="ARBA" id="ARBA00023012"/>
    </source>
</evidence>
<protein>
    <recommendedName>
        <fullName evidence="3">histidine kinase</fullName>
        <ecNumber evidence="3">2.7.13.3</ecNumber>
    </recommendedName>
</protein>
<dbReference type="InterPro" id="IPR004358">
    <property type="entry name" value="Sig_transdc_His_kin-like_C"/>
</dbReference>
<evidence type="ECO:0000256" key="6">
    <source>
        <dbReference type="ARBA" id="ARBA00022741"/>
    </source>
</evidence>
<evidence type="ECO:0000313" key="12">
    <source>
        <dbReference type="EMBL" id="OMD21514.1"/>
    </source>
</evidence>
<gene>
    <name evidence="12" type="ORF">BJP51_07785</name>
</gene>
<keyword evidence="7" id="KW-0418">Kinase</keyword>
<keyword evidence="5" id="KW-0808">Transferase</keyword>
<dbReference type="SUPFAM" id="SSF47384">
    <property type="entry name" value="Homodimeric domain of signal transducing histidine kinase"/>
    <property type="match status" value="1"/>
</dbReference>
<dbReference type="Gene3D" id="3.30.565.10">
    <property type="entry name" value="Histidine kinase-like ATPase, C-terminal domain"/>
    <property type="match status" value="1"/>
</dbReference>
<evidence type="ECO:0000256" key="8">
    <source>
        <dbReference type="ARBA" id="ARBA00022840"/>
    </source>
</evidence>
<feature type="domain" description="Histidine kinase" evidence="11">
    <location>
        <begin position="366"/>
        <end position="583"/>
    </location>
</feature>
<dbReference type="InterPro" id="IPR036890">
    <property type="entry name" value="HATPase_C_sf"/>
</dbReference>
<proteinExistence type="predicted"/>
<keyword evidence="10" id="KW-0472">Membrane</keyword>
<dbReference type="Pfam" id="PF02518">
    <property type="entry name" value="HATPase_c"/>
    <property type="match status" value="1"/>
</dbReference>
<dbReference type="PANTHER" id="PTHR45453">
    <property type="entry name" value="PHOSPHATE REGULON SENSOR PROTEIN PHOR"/>
    <property type="match status" value="1"/>
</dbReference>
<keyword evidence="10" id="KW-1133">Transmembrane helix</keyword>
<accession>A0A1R0WU91</accession>
<evidence type="ECO:0000256" key="4">
    <source>
        <dbReference type="ARBA" id="ARBA00022553"/>
    </source>
</evidence>
<dbReference type="GO" id="GO:0004721">
    <property type="term" value="F:phosphoprotein phosphatase activity"/>
    <property type="evidence" value="ECO:0007669"/>
    <property type="project" value="TreeGrafter"/>
</dbReference>
<sequence>MNIKRRLTLRFVLQLAITGMVVLAIAAVTFTWMLLRFLDISITRDFANVGLEQLVESSKIDEKGIQFSPSLLEQVKKNKGWLQNIDENGKVESAYNTPKDVPIQYGPGEVVAYWTGTQPFPYTLAVWIQEKNGRQFTLLYGAPNILDPLLKKMSEGTFDAVDGDLVLPDSIEREIKSSQAFVQLIDSSGTELLSYNRPKMIPTKYSVPELALRTLYSERYGYHVRSSFDKQTGQTWIVGQPNVKGADIGQKVWVPEEVKIVIKGSLAMLAALLLAFILLSLWQAHRFGAPMLHMLVWLDSIGNAIYTEPMDRKGNRRSRTHVGKWRRRYRVFSDVMVSIEKLSANLQRDQALRQQTENLREEWIAGVTHDLKTPLSSITGYAHLLAEPSYDWSKEEVRKFTRTMLDKSAHMDMLISDLAMTYRLKTGIKPPELMEVELNFWLHQALDQAAANPEYGKQRIIFVPAPNEVRARLYTPWLERVVNNLTANALLHNPSDTILTVSLTMNDEDSGFTIQFSDDGDGMDEVTLNRLFERYYRGTDTVSSSNGSGLGMAISKGLIECMEGRIAVESSPGQGTIIKLIWS</sequence>
<name>A0A1R0WU91_9BACL</name>
<dbReference type="GO" id="GO:0016036">
    <property type="term" value="P:cellular response to phosphate starvation"/>
    <property type="evidence" value="ECO:0007669"/>
    <property type="project" value="TreeGrafter"/>
</dbReference>
<keyword evidence="6" id="KW-0547">Nucleotide-binding</keyword>
<dbReference type="Pfam" id="PF00512">
    <property type="entry name" value="HisKA"/>
    <property type="match status" value="1"/>
</dbReference>
<dbReference type="PRINTS" id="PR00344">
    <property type="entry name" value="BCTRLSENSOR"/>
</dbReference>
<reference evidence="12 13" key="1">
    <citation type="submission" date="2016-10" db="EMBL/GenBank/DDBJ databases">
        <title>Paenibacillus species isolates.</title>
        <authorList>
            <person name="Beno S.M."/>
        </authorList>
    </citation>
    <scope>NUCLEOTIDE SEQUENCE [LARGE SCALE GENOMIC DNA]</scope>
    <source>
        <strain evidence="12 13">FSL H7-0604</strain>
    </source>
</reference>
<dbReference type="Gene3D" id="1.10.287.130">
    <property type="match status" value="1"/>
</dbReference>
<keyword evidence="4" id="KW-0597">Phosphoprotein</keyword>
<dbReference type="InterPro" id="IPR003594">
    <property type="entry name" value="HATPase_dom"/>
</dbReference>
<dbReference type="GeneID" id="31571437"/>
<dbReference type="GO" id="GO:0005886">
    <property type="term" value="C:plasma membrane"/>
    <property type="evidence" value="ECO:0007669"/>
    <property type="project" value="TreeGrafter"/>
</dbReference>
<dbReference type="Proteomes" id="UP000187465">
    <property type="component" value="Unassembled WGS sequence"/>
</dbReference>
<keyword evidence="10" id="KW-0812">Transmembrane</keyword>
<dbReference type="AlphaFoldDB" id="A0A1R0WU91"/>
<keyword evidence="8" id="KW-0067">ATP-binding</keyword>
<dbReference type="GO" id="GO:0000155">
    <property type="term" value="F:phosphorelay sensor kinase activity"/>
    <property type="evidence" value="ECO:0007669"/>
    <property type="project" value="InterPro"/>
</dbReference>
<dbReference type="InterPro" id="IPR005467">
    <property type="entry name" value="His_kinase_dom"/>
</dbReference>
<evidence type="ECO:0000256" key="5">
    <source>
        <dbReference type="ARBA" id="ARBA00022679"/>
    </source>
</evidence>
<dbReference type="InterPro" id="IPR036097">
    <property type="entry name" value="HisK_dim/P_sf"/>
</dbReference>
<dbReference type="SMART" id="SM00388">
    <property type="entry name" value="HisKA"/>
    <property type="match status" value="1"/>
</dbReference>
<dbReference type="RefSeq" id="WP_036677927.1">
    <property type="nucleotide sequence ID" value="NZ_CP009428.1"/>
</dbReference>
<keyword evidence="9" id="KW-0902">Two-component regulatory system</keyword>
<dbReference type="InterPro" id="IPR050351">
    <property type="entry name" value="BphY/WalK/GraS-like"/>
</dbReference>
<comment type="catalytic activity">
    <reaction evidence="1">
        <text>ATP + protein L-histidine = ADP + protein N-phospho-L-histidine.</text>
        <dbReference type="EC" id="2.7.13.3"/>
    </reaction>
</comment>
<dbReference type="CDD" id="cd00075">
    <property type="entry name" value="HATPase"/>
    <property type="match status" value="1"/>
</dbReference>
<dbReference type="KEGG" id="pod:PODO_14660"/>
<evidence type="ECO:0000256" key="7">
    <source>
        <dbReference type="ARBA" id="ARBA00022777"/>
    </source>
</evidence>
<comment type="caution">
    <text evidence="12">The sequence shown here is derived from an EMBL/GenBank/DDBJ whole genome shotgun (WGS) entry which is preliminary data.</text>
</comment>
<dbReference type="EC" id="2.7.13.3" evidence="3"/>
<evidence type="ECO:0000313" key="13">
    <source>
        <dbReference type="Proteomes" id="UP000187465"/>
    </source>
</evidence>
<evidence type="ECO:0000256" key="3">
    <source>
        <dbReference type="ARBA" id="ARBA00012438"/>
    </source>
</evidence>
<dbReference type="PROSITE" id="PS50109">
    <property type="entry name" value="HIS_KIN"/>
    <property type="match status" value="1"/>
</dbReference>
<dbReference type="InterPro" id="IPR003661">
    <property type="entry name" value="HisK_dim/P_dom"/>
</dbReference>
<organism evidence="12 13">
    <name type="scientific">Paenibacillus odorifer</name>
    <dbReference type="NCBI Taxonomy" id="189426"/>
    <lineage>
        <taxon>Bacteria</taxon>
        <taxon>Bacillati</taxon>
        <taxon>Bacillota</taxon>
        <taxon>Bacilli</taxon>
        <taxon>Bacillales</taxon>
        <taxon>Paenibacillaceae</taxon>
        <taxon>Paenibacillus</taxon>
    </lineage>
</organism>
<comment type="subcellular location">
    <subcellularLocation>
        <location evidence="2">Membrane</location>
    </subcellularLocation>
</comment>
<dbReference type="EMBL" id="MKQP01000078">
    <property type="protein sequence ID" value="OMD21514.1"/>
    <property type="molecule type" value="Genomic_DNA"/>
</dbReference>